<evidence type="ECO:0000256" key="11">
    <source>
        <dbReference type="ARBA" id="ARBA00079115"/>
    </source>
</evidence>
<keyword evidence="5" id="KW-0822">Tryptophan biosynthesis</keyword>
<dbReference type="InterPro" id="IPR029062">
    <property type="entry name" value="Class_I_gatase-like"/>
</dbReference>
<evidence type="ECO:0000256" key="7">
    <source>
        <dbReference type="ARBA" id="ARBA00023141"/>
    </source>
</evidence>
<dbReference type="Proteomes" id="UP000658733">
    <property type="component" value="Unassembled WGS sequence"/>
</dbReference>
<dbReference type="PRINTS" id="PR00097">
    <property type="entry name" value="ANTSNTHASEII"/>
</dbReference>
<evidence type="ECO:0000256" key="9">
    <source>
        <dbReference type="ARBA" id="ARBA00025634"/>
    </source>
</evidence>
<dbReference type="FunFam" id="3.40.50.880:FF:000003">
    <property type="entry name" value="Anthranilate synthase component II"/>
    <property type="match status" value="1"/>
</dbReference>
<evidence type="ECO:0000256" key="2">
    <source>
        <dbReference type="ARBA" id="ARBA00011575"/>
    </source>
</evidence>
<evidence type="ECO:0000256" key="1">
    <source>
        <dbReference type="ARBA" id="ARBA00004873"/>
    </source>
</evidence>
<dbReference type="RefSeq" id="WP_042702410.1">
    <property type="nucleotide sequence ID" value="NZ_JADIIN010000022.1"/>
</dbReference>
<keyword evidence="6" id="KW-0315">Glutamine amidotransferase</keyword>
<evidence type="ECO:0000256" key="6">
    <source>
        <dbReference type="ARBA" id="ARBA00022962"/>
    </source>
</evidence>
<dbReference type="InterPro" id="IPR006221">
    <property type="entry name" value="TrpG/PapA_dom"/>
</dbReference>
<reference evidence="13" key="1">
    <citation type="submission" date="2020-10" db="EMBL/GenBank/DDBJ databases">
        <title>Dehalococcoides mccartyi of a TCE/Cr reducing biochatode.</title>
        <authorList>
            <person name="Matturro B."/>
        </authorList>
    </citation>
    <scope>NUCLEOTIDE SEQUENCE</scope>
    <source>
        <strain evidence="13">Bin4</strain>
    </source>
</reference>
<evidence type="ECO:0000313" key="14">
    <source>
        <dbReference type="Proteomes" id="UP000658733"/>
    </source>
</evidence>
<name>A0A843ABK4_METAZ</name>
<dbReference type="EC" id="4.1.3.27" evidence="3"/>
<comment type="caution">
    <text evidence="13">The sequence shown here is derived from an EMBL/GenBank/DDBJ whole genome shotgun (WGS) entry which is preliminary data.</text>
</comment>
<comment type="subunit">
    <text evidence="2">Heterotetramer consisting of two non-identical subunits: a beta subunit (TrpG) and a large alpha subunit (TrpE).</text>
</comment>
<dbReference type="InterPro" id="IPR017926">
    <property type="entry name" value="GATASE"/>
</dbReference>
<dbReference type="EMBL" id="JADIIN010000022">
    <property type="protein sequence ID" value="MBF4468312.1"/>
    <property type="molecule type" value="Genomic_DNA"/>
</dbReference>
<keyword evidence="4" id="KW-0028">Amino-acid biosynthesis</keyword>
<proteinExistence type="predicted"/>
<evidence type="ECO:0000256" key="10">
    <source>
        <dbReference type="ARBA" id="ARBA00047683"/>
    </source>
</evidence>
<sequence>MILLIDNYDSFSYNLYQMIGELNPNINVIRNDELTLSEIKRLSPEFIVISPGPGRPNDAGLSVDIIKKFYKKIPILGICLGHQSIYEAFGGNIIYSKRLVHGKPSNIEIDNENILFNNLENEISVGRYHSLSVNKENIPDDISIIAKSKDDDEIMAICHKKYPVYGLQFHPESILTPNGDNIVKNFLEGLNLN</sequence>
<comment type="catalytic activity">
    <reaction evidence="10">
        <text>chorismate + L-glutamine = anthranilate + pyruvate + L-glutamate + H(+)</text>
        <dbReference type="Rhea" id="RHEA:21732"/>
        <dbReference type="ChEBI" id="CHEBI:15361"/>
        <dbReference type="ChEBI" id="CHEBI:15378"/>
        <dbReference type="ChEBI" id="CHEBI:16567"/>
        <dbReference type="ChEBI" id="CHEBI:29748"/>
        <dbReference type="ChEBI" id="CHEBI:29985"/>
        <dbReference type="ChEBI" id="CHEBI:58359"/>
        <dbReference type="EC" id="4.1.3.27"/>
    </reaction>
</comment>
<feature type="domain" description="Glutamine amidotransferase" evidence="12">
    <location>
        <begin position="3"/>
        <end position="187"/>
    </location>
</feature>
<evidence type="ECO:0000313" key="13">
    <source>
        <dbReference type="EMBL" id="MBF4468312.1"/>
    </source>
</evidence>
<keyword evidence="8" id="KW-0456">Lyase</keyword>
<dbReference type="PROSITE" id="PS51273">
    <property type="entry name" value="GATASE_TYPE_1"/>
    <property type="match status" value="1"/>
</dbReference>
<dbReference type="GO" id="GO:0004049">
    <property type="term" value="F:anthranilate synthase activity"/>
    <property type="evidence" value="ECO:0007669"/>
    <property type="project" value="UniProtKB-EC"/>
</dbReference>
<dbReference type="PRINTS" id="PR00096">
    <property type="entry name" value="GATASE"/>
</dbReference>
<dbReference type="InterPro" id="IPR050472">
    <property type="entry name" value="Anth_synth/Amidotransfase"/>
</dbReference>
<gene>
    <name evidence="13" type="ORF">ISP01_02795</name>
</gene>
<dbReference type="Gene3D" id="3.40.50.880">
    <property type="match status" value="1"/>
</dbReference>
<dbReference type="NCBIfam" id="TIGR00566">
    <property type="entry name" value="trpG_papA"/>
    <property type="match status" value="1"/>
</dbReference>
<protein>
    <recommendedName>
        <fullName evidence="3">anthranilate synthase</fullName>
        <ecNumber evidence="3">4.1.3.27</ecNumber>
    </recommendedName>
    <alternativeName>
        <fullName evidence="11">Anthranilate synthase, GATase component</fullName>
    </alternativeName>
</protein>
<comment type="pathway">
    <text evidence="1">Amino-acid biosynthesis; L-tryptophan biosynthesis; L-tryptophan from chorismate: step 1/5.</text>
</comment>
<evidence type="ECO:0000256" key="5">
    <source>
        <dbReference type="ARBA" id="ARBA00022822"/>
    </source>
</evidence>
<dbReference type="GO" id="GO:0005829">
    <property type="term" value="C:cytosol"/>
    <property type="evidence" value="ECO:0007669"/>
    <property type="project" value="TreeGrafter"/>
</dbReference>
<evidence type="ECO:0000256" key="4">
    <source>
        <dbReference type="ARBA" id="ARBA00022605"/>
    </source>
</evidence>
<evidence type="ECO:0000256" key="8">
    <source>
        <dbReference type="ARBA" id="ARBA00023239"/>
    </source>
</evidence>
<organism evidence="13 14">
    <name type="scientific">Methanobrevibacter arboriphilus</name>
    <dbReference type="NCBI Taxonomy" id="39441"/>
    <lineage>
        <taxon>Archaea</taxon>
        <taxon>Methanobacteriati</taxon>
        <taxon>Methanobacteriota</taxon>
        <taxon>Methanomada group</taxon>
        <taxon>Methanobacteria</taxon>
        <taxon>Methanobacteriales</taxon>
        <taxon>Methanobacteriaceae</taxon>
        <taxon>Methanobrevibacter</taxon>
    </lineage>
</organism>
<accession>A0A843ABK4</accession>
<dbReference type="PANTHER" id="PTHR43418">
    <property type="entry name" value="MULTIFUNCTIONAL TRYPTOPHAN BIOSYNTHESIS PROTEIN-RELATED"/>
    <property type="match status" value="1"/>
</dbReference>
<dbReference type="AlphaFoldDB" id="A0A843ABK4"/>
<dbReference type="PANTHER" id="PTHR43418:SF4">
    <property type="entry name" value="MULTIFUNCTIONAL TRYPTOPHAN BIOSYNTHESIS PROTEIN"/>
    <property type="match status" value="1"/>
</dbReference>
<comment type="function">
    <text evidence="9">Part of a heterotetrameric complex that catalyzes the two-step biosynthesis of anthranilate, an intermediate in the biosynthesis of L-tryptophan. In the first step, the glutamine-binding beta subunit (TrpG) of anthranilate synthase (AS) provides the glutamine amidotransferase activity which generates ammonia as a substrate that, along with chorismate, is used in the second step, catalyzed by the large alpha subunit of AS (TrpE) to produce anthranilate. In the absence of TrpG, TrpE can synthesize anthranilate directly from chorismate and high concentrations of ammonia.</text>
</comment>
<dbReference type="SUPFAM" id="SSF52317">
    <property type="entry name" value="Class I glutamine amidotransferase-like"/>
    <property type="match status" value="1"/>
</dbReference>
<dbReference type="Pfam" id="PF00117">
    <property type="entry name" value="GATase"/>
    <property type="match status" value="1"/>
</dbReference>
<evidence type="ECO:0000256" key="3">
    <source>
        <dbReference type="ARBA" id="ARBA00012266"/>
    </source>
</evidence>
<evidence type="ECO:0000259" key="12">
    <source>
        <dbReference type="Pfam" id="PF00117"/>
    </source>
</evidence>
<dbReference type="PRINTS" id="PR00099">
    <property type="entry name" value="CPSGATASE"/>
</dbReference>
<dbReference type="CDD" id="cd01743">
    <property type="entry name" value="GATase1_Anthranilate_Synthase"/>
    <property type="match status" value="1"/>
</dbReference>
<dbReference type="GO" id="GO:0000162">
    <property type="term" value="P:L-tryptophan biosynthetic process"/>
    <property type="evidence" value="ECO:0007669"/>
    <property type="project" value="UniProtKB-KW"/>
</dbReference>
<keyword evidence="7" id="KW-0057">Aromatic amino acid biosynthesis</keyword>